<dbReference type="GO" id="GO:0015630">
    <property type="term" value="C:microtubule cytoskeleton"/>
    <property type="evidence" value="ECO:0007669"/>
    <property type="project" value="UniProtKB-UniRule"/>
</dbReference>
<evidence type="ECO:0000256" key="11">
    <source>
        <dbReference type="SAM" id="Coils"/>
    </source>
</evidence>
<dbReference type="PRINTS" id="PR00511">
    <property type="entry name" value="TEKTIN"/>
</dbReference>
<keyword evidence="5 11" id="KW-0175">Coiled coil</keyword>
<keyword evidence="3" id="KW-0963">Cytoplasm</keyword>
<sequence>MLYVLTRRNCRQSMDLVFDDVEKELLRERELIFGINDQLEELQDKVMLQIRKLRTFVYNLTVDLRRKKNALKIEEQNENLNEDNVEISILNNRNIFKPATISTTEWDQFTLDIVSAANKVLVDGRPIRAFFDKCLNKMFEDLVSQSAAVDLAFKLRVEEYLEVIEKLNEQRVETIKNVEEVQETIEKMKKAIDDREAYLALAHSRLLNRTRREGVELCRDELELRLYDEVVQLERDVKSLQNMMAESVECRRRLKQSTARIDVQLQVKQNSLHIDNDLCTEQRKRINYRAF</sequence>
<evidence type="ECO:0000256" key="8">
    <source>
        <dbReference type="ARBA" id="ARBA00023273"/>
    </source>
</evidence>
<evidence type="ECO:0000256" key="7">
    <source>
        <dbReference type="ARBA" id="ARBA00023212"/>
    </source>
</evidence>
<evidence type="ECO:0000256" key="3">
    <source>
        <dbReference type="ARBA" id="ARBA00022490"/>
    </source>
</evidence>
<evidence type="ECO:0000256" key="1">
    <source>
        <dbReference type="ARBA" id="ARBA00004611"/>
    </source>
</evidence>
<dbReference type="InterPro" id="IPR000435">
    <property type="entry name" value="Tektins"/>
</dbReference>
<comment type="similarity">
    <text evidence="2 10">Belongs to the tektin family.</text>
</comment>
<evidence type="ECO:0000313" key="13">
    <source>
        <dbReference type="Proteomes" id="UP001154329"/>
    </source>
</evidence>
<dbReference type="AlphaFoldDB" id="A0A9P0JAZ3"/>
<protein>
    <recommendedName>
        <fullName evidence="10">Tektin</fullName>
    </recommendedName>
</protein>
<keyword evidence="4 10" id="KW-0282">Flagellum</keyword>
<dbReference type="PANTHER" id="PTHR19960:SF25">
    <property type="entry name" value="TEKTIN-1"/>
    <property type="match status" value="1"/>
</dbReference>
<dbReference type="EMBL" id="OU899037">
    <property type="protein sequence ID" value="CAH1736530.1"/>
    <property type="molecule type" value="Genomic_DNA"/>
</dbReference>
<dbReference type="GO" id="GO:0005930">
    <property type="term" value="C:axoneme"/>
    <property type="evidence" value="ECO:0007669"/>
    <property type="project" value="UniProtKB-SubCell"/>
</dbReference>
<gene>
    <name evidence="12" type="ORF">APHIGO_LOCUS10257</name>
</gene>
<name>A0A9P0JAZ3_APHGO</name>
<evidence type="ECO:0000256" key="6">
    <source>
        <dbReference type="ARBA" id="ARBA00023069"/>
    </source>
</evidence>
<evidence type="ECO:0000256" key="4">
    <source>
        <dbReference type="ARBA" id="ARBA00022846"/>
    </source>
</evidence>
<dbReference type="InterPro" id="IPR048256">
    <property type="entry name" value="Tektin-like"/>
</dbReference>
<evidence type="ECO:0000256" key="9">
    <source>
        <dbReference type="ARBA" id="ARBA00045224"/>
    </source>
</evidence>
<proteinExistence type="inferred from homology"/>
<accession>A0A9P0JAZ3</accession>
<dbReference type="GO" id="GO:0060271">
    <property type="term" value="P:cilium assembly"/>
    <property type="evidence" value="ECO:0007669"/>
    <property type="project" value="UniProtKB-UniRule"/>
</dbReference>
<keyword evidence="13" id="KW-1185">Reference proteome</keyword>
<dbReference type="GO" id="GO:0060294">
    <property type="term" value="P:cilium movement involved in cell motility"/>
    <property type="evidence" value="ECO:0007669"/>
    <property type="project" value="UniProtKB-UniRule"/>
</dbReference>
<keyword evidence="6 10" id="KW-0969">Cilium</keyword>
<comment type="function">
    <text evidence="9">Microtubule inner protein (MIP) part of the dynein-decorated doublet microtubules (DMTs) in cilia and flagellar axoneme. Forms filamentous polymers in the walls of ciliary and flagellar microtubules.</text>
</comment>
<reference evidence="12" key="2">
    <citation type="submission" date="2022-10" db="EMBL/GenBank/DDBJ databases">
        <authorList>
            <consortium name="ENA_rothamsted_submissions"/>
            <consortium name="culmorum"/>
            <person name="King R."/>
        </authorList>
    </citation>
    <scope>NUCLEOTIDE SEQUENCE</scope>
</reference>
<evidence type="ECO:0000256" key="10">
    <source>
        <dbReference type="RuleBase" id="RU367040"/>
    </source>
</evidence>
<dbReference type="Proteomes" id="UP001154329">
    <property type="component" value="Chromosome 4"/>
</dbReference>
<comment type="subcellular location">
    <subcellularLocation>
        <location evidence="10">Cytoplasm</location>
        <location evidence="10">Cytoskeleton</location>
        <location evidence="10">Cilium axoneme</location>
    </subcellularLocation>
    <subcellularLocation>
        <location evidence="1">Cytoplasm</location>
        <location evidence="1">Cytoskeleton</location>
        <location evidence="1">Flagellum axoneme</location>
    </subcellularLocation>
</comment>
<dbReference type="PANTHER" id="PTHR19960">
    <property type="entry name" value="TEKTIN"/>
    <property type="match status" value="1"/>
</dbReference>
<keyword evidence="8 10" id="KW-0966">Cell projection</keyword>
<evidence type="ECO:0000313" key="12">
    <source>
        <dbReference type="EMBL" id="CAH1736530.1"/>
    </source>
</evidence>
<evidence type="ECO:0000256" key="5">
    <source>
        <dbReference type="ARBA" id="ARBA00023054"/>
    </source>
</evidence>
<dbReference type="Pfam" id="PF03148">
    <property type="entry name" value="Tektin"/>
    <property type="match status" value="1"/>
</dbReference>
<evidence type="ECO:0000256" key="2">
    <source>
        <dbReference type="ARBA" id="ARBA00007209"/>
    </source>
</evidence>
<organism evidence="12 13">
    <name type="scientific">Aphis gossypii</name>
    <name type="common">Cotton aphid</name>
    <dbReference type="NCBI Taxonomy" id="80765"/>
    <lineage>
        <taxon>Eukaryota</taxon>
        <taxon>Metazoa</taxon>
        <taxon>Ecdysozoa</taxon>
        <taxon>Arthropoda</taxon>
        <taxon>Hexapoda</taxon>
        <taxon>Insecta</taxon>
        <taxon>Pterygota</taxon>
        <taxon>Neoptera</taxon>
        <taxon>Paraneoptera</taxon>
        <taxon>Hemiptera</taxon>
        <taxon>Sternorrhyncha</taxon>
        <taxon>Aphidomorpha</taxon>
        <taxon>Aphidoidea</taxon>
        <taxon>Aphididae</taxon>
        <taxon>Aphidini</taxon>
        <taxon>Aphis</taxon>
        <taxon>Aphis</taxon>
    </lineage>
</organism>
<dbReference type="GO" id="GO:0005634">
    <property type="term" value="C:nucleus"/>
    <property type="evidence" value="ECO:0007669"/>
    <property type="project" value="TreeGrafter"/>
</dbReference>
<reference evidence="12" key="1">
    <citation type="submission" date="2022-02" db="EMBL/GenBank/DDBJ databases">
        <authorList>
            <person name="King R."/>
        </authorList>
    </citation>
    <scope>NUCLEOTIDE SEQUENCE</scope>
</reference>
<feature type="coiled-coil region" evidence="11">
    <location>
        <begin position="157"/>
        <end position="198"/>
    </location>
</feature>
<keyword evidence="7" id="KW-0206">Cytoskeleton</keyword>